<feature type="non-terminal residue" evidence="7">
    <location>
        <position position="1"/>
    </location>
</feature>
<dbReference type="EMBL" id="JBHTLM010000024">
    <property type="protein sequence ID" value="MFD1179037.1"/>
    <property type="molecule type" value="Genomic_DNA"/>
</dbReference>
<evidence type="ECO:0000313" key="7">
    <source>
        <dbReference type="EMBL" id="MFD1179037.1"/>
    </source>
</evidence>
<reference evidence="8" key="1">
    <citation type="journal article" date="2019" name="Int. J. Syst. Evol. Microbiol.">
        <title>The Global Catalogue of Microorganisms (GCM) 10K type strain sequencing project: providing services to taxonomists for standard genome sequencing and annotation.</title>
        <authorList>
            <consortium name="The Broad Institute Genomics Platform"/>
            <consortium name="The Broad Institute Genome Sequencing Center for Infectious Disease"/>
            <person name="Wu L."/>
            <person name="Ma J."/>
        </authorList>
    </citation>
    <scope>NUCLEOTIDE SEQUENCE [LARGE SCALE GENOMIC DNA]</scope>
    <source>
        <strain evidence="8">CCUG 59189</strain>
    </source>
</reference>
<gene>
    <name evidence="7" type="ORF">ACFQ3W_22415</name>
</gene>
<protein>
    <submittedName>
        <fullName evidence="7">Dynamin family protein</fullName>
    </submittedName>
</protein>
<evidence type="ECO:0000256" key="3">
    <source>
        <dbReference type="ARBA" id="ARBA00022801"/>
    </source>
</evidence>
<dbReference type="InterPro" id="IPR027417">
    <property type="entry name" value="P-loop_NTPase"/>
</dbReference>
<dbReference type="Gene3D" id="3.40.50.300">
    <property type="entry name" value="P-loop containing nucleotide triphosphate hydrolases"/>
    <property type="match status" value="1"/>
</dbReference>
<accession>A0ABW3S470</accession>
<evidence type="ECO:0000259" key="6">
    <source>
        <dbReference type="Pfam" id="PF00350"/>
    </source>
</evidence>
<dbReference type="Proteomes" id="UP001597262">
    <property type="component" value="Unassembled WGS sequence"/>
</dbReference>
<proteinExistence type="predicted"/>
<dbReference type="InterPro" id="IPR045063">
    <property type="entry name" value="Dynamin_N"/>
</dbReference>
<organism evidence="7 8">
    <name type="scientific">Paenibacillus puldeungensis</name>
    <dbReference type="NCBI Taxonomy" id="696536"/>
    <lineage>
        <taxon>Bacteria</taxon>
        <taxon>Bacillati</taxon>
        <taxon>Bacillota</taxon>
        <taxon>Bacilli</taxon>
        <taxon>Bacillales</taxon>
        <taxon>Paenibacillaceae</taxon>
        <taxon>Paenibacillus</taxon>
    </lineage>
</organism>
<comment type="subcellular location">
    <subcellularLocation>
        <location evidence="1">Membrane</location>
    </subcellularLocation>
</comment>
<dbReference type="RefSeq" id="WP_379321466.1">
    <property type="nucleotide sequence ID" value="NZ_JBHTLM010000024.1"/>
</dbReference>
<evidence type="ECO:0000256" key="2">
    <source>
        <dbReference type="ARBA" id="ARBA00022741"/>
    </source>
</evidence>
<keyword evidence="2" id="KW-0547">Nucleotide-binding</keyword>
<evidence type="ECO:0000313" key="8">
    <source>
        <dbReference type="Proteomes" id="UP001597262"/>
    </source>
</evidence>
<dbReference type="InterPro" id="IPR027094">
    <property type="entry name" value="Mitofusin_fam"/>
</dbReference>
<name>A0ABW3S470_9BACL</name>
<comment type="caution">
    <text evidence="7">The sequence shown here is derived from an EMBL/GenBank/DDBJ whole genome shotgun (WGS) entry which is preliminary data.</text>
</comment>
<evidence type="ECO:0000256" key="1">
    <source>
        <dbReference type="ARBA" id="ARBA00004370"/>
    </source>
</evidence>
<dbReference type="PANTHER" id="PTHR10465">
    <property type="entry name" value="TRANSMEMBRANE GTPASE FZO1"/>
    <property type="match status" value="1"/>
</dbReference>
<evidence type="ECO:0000256" key="5">
    <source>
        <dbReference type="ARBA" id="ARBA00023136"/>
    </source>
</evidence>
<keyword evidence="5" id="KW-0472">Membrane</keyword>
<evidence type="ECO:0000256" key="4">
    <source>
        <dbReference type="ARBA" id="ARBA00023134"/>
    </source>
</evidence>
<dbReference type="PANTHER" id="PTHR10465:SF0">
    <property type="entry name" value="SARCALUMENIN"/>
    <property type="match status" value="1"/>
</dbReference>
<keyword evidence="8" id="KW-1185">Reference proteome</keyword>
<keyword evidence="4" id="KW-0342">GTP-binding</keyword>
<feature type="domain" description="Dynamin N-terminal" evidence="6">
    <location>
        <begin position="47"/>
        <end position="271"/>
    </location>
</feature>
<keyword evidence="3" id="KW-0378">Hydrolase</keyword>
<dbReference type="SUPFAM" id="SSF52540">
    <property type="entry name" value="P-loop containing nucleoside triphosphate hydrolases"/>
    <property type="match status" value="1"/>
</dbReference>
<sequence length="633" mass="70157">PARGRALQAAACLEAAAQLLAPHPAFGTGVRELGRRAAELRRGVFTVALFGAFSAGKSSFANALLGEAVLPVSPHPTTASIIRIMSPGDGQRHFTANIKFKSAEAMQEDLVYSLGALGLENVDSKEWKSAVLRLNPGEIPAAGRAHFSFLKAAAAGWEQVSPQLGSSLIVDYAEFERYAAEETRACFVAEIDFYYSSPLTEQGIVLVDTPGADSIHARHTGVTFQYMKNSDALLFVTYYNHAFSRADKQFLTQLGRIKGSFALDKMFFIVNAADLAASEDELAAVVEHVRDGLRTTGIQQPNVHAVSSRRALAEGNTDESGEPGFEGFSADFSEFLEQGLGSLAAAGASAELRQVTDRLSKWTDTAEDAAKHAGAKLESLQHERAAFEAAVSEFRAVDIRRAWSQENEELLFHVVQRLRLHALDLFVEFFHPSLLQEGSGSLKRNFAIALRGWLDQISGELERELLATSLRLERKAEALLLKEAEIWCRKHEAQLDMPLVVPNFEGEWNAPAIPEGLLDSSLFAPEAYWPYFKNPKTFFEGEGRNLLRSKLEGPLLAHIKEVVQQMEGVLESHYESEIGQRKEKMAGYFSSLWQEWEDSIRHSEVSEQDLTYWKGVTMQIGSYIEEMEAFYDR</sequence>
<dbReference type="Pfam" id="PF00350">
    <property type="entry name" value="Dynamin_N"/>
    <property type="match status" value="1"/>
</dbReference>
<dbReference type="CDD" id="cd09912">
    <property type="entry name" value="DLP_2"/>
    <property type="match status" value="1"/>
</dbReference>